<keyword evidence="2" id="KW-0489">Methyltransferase</keyword>
<dbReference type="InterPro" id="IPR013216">
    <property type="entry name" value="Methyltransf_11"/>
</dbReference>
<dbReference type="SUPFAM" id="SSF53335">
    <property type="entry name" value="S-adenosyl-L-methionine-dependent methyltransferases"/>
    <property type="match status" value="1"/>
</dbReference>
<proteinExistence type="predicted"/>
<dbReference type="Proteomes" id="UP001529369">
    <property type="component" value="Unassembled WGS sequence"/>
</dbReference>
<dbReference type="Gene3D" id="3.40.50.150">
    <property type="entry name" value="Vaccinia Virus protein VP39"/>
    <property type="match status" value="1"/>
</dbReference>
<evidence type="ECO:0000313" key="3">
    <source>
        <dbReference type="Proteomes" id="UP001529369"/>
    </source>
</evidence>
<dbReference type="Pfam" id="PF08241">
    <property type="entry name" value="Methyltransf_11"/>
    <property type="match status" value="1"/>
</dbReference>
<evidence type="ECO:0000313" key="2">
    <source>
        <dbReference type="EMBL" id="MDN3567144.1"/>
    </source>
</evidence>
<dbReference type="GO" id="GO:0032259">
    <property type="term" value="P:methylation"/>
    <property type="evidence" value="ECO:0007669"/>
    <property type="project" value="UniProtKB-KW"/>
</dbReference>
<keyword evidence="3" id="KW-1185">Reference proteome</keyword>
<keyword evidence="2" id="KW-0808">Transferase</keyword>
<dbReference type="EMBL" id="JAUFPN010000186">
    <property type="protein sequence ID" value="MDN3567144.1"/>
    <property type="molecule type" value="Genomic_DNA"/>
</dbReference>
<evidence type="ECO:0000259" key="1">
    <source>
        <dbReference type="Pfam" id="PF08241"/>
    </source>
</evidence>
<organism evidence="2 3">
    <name type="scientific">Paeniroseomonas aquatica</name>
    <dbReference type="NCBI Taxonomy" id="373043"/>
    <lineage>
        <taxon>Bacteria</taxon>
        <taxon>Pseudomonadati</taxon>
        <taxon>Pseudomonadota</taxon>
        <taxon>Alphaproteobacteria</taxon>
        <taxon>Acetobacterales</taxon>
        <taxon>Acetobacteraceae</taxon>
        <taxon>Paeniroseomonas</taxon>
    </lineage>
</organism>
<sequence length="239" mass="25792">MADTSGSETLASGAAIAATWSKGKAQELEFWRMVATNTPPCPPDYHAEMLARCDPAAEIHPSFIASIVTAPLEEAVLLDIAAGPVSSLGWCHQGRRLNVVPIDALAEDYGAILAEAGLAPPVPTRPGHAEDLASLFPPASIDFAHMRNALDHCYDPMKVIRGALGILKPGASFRIHTIVNEAVIEGYEGFHQWNIERRGDRLVIWRPGTEIDVGAEVPEAALTLHGGEHWLFIELVRKA</sequence>
<accession>A0ABT8ABE5</accession>
<dbReference type="RefSeq" id="WP_290319155.1">
    <property type="nucleotide sequence ID" value="NZ_JAUFPN010000186.1"/>
</dbReference>
<comment type="caution">
    <text evidence="2">The sequence shown here is derived from an EMBL/GenBank/DDBJ whole genome shotgun (WGS) entry which is preliminary data.</text>
</comment>
<dbReference type="InterPro" id="IPR029063">
    <property type="entry name" value="SAM-dependent_MTases_sf"/>
</dbReference>
<dbReference type="GO" id="GO:0008168">
    <property type="term" value="F:methyltransferase activity"/>
    <property type="evidence" value="ECO:0007669"/>
    <property type="project" value="UniProtKB-KW"/>
</dbReference>
<gene>
    <name evidence="2" type="ORF">QWZ14_22420</name>
</gene>
<reference evidence="3" key="1">
    <citation type="journal article" date="2019" name="Int. J. Syst. Evol. Microbiol.">
        <title>The Global Catalogue of Microorganisms (GCM) 10K type strain sequencing project: providing services to taxonomists for standard genome sequencing and annotation.</title>
        <authorList>
            <consortium name="The Broad Institute Genomics Platform"/>
            <consortium name="The Broad Institute Genome Sequencing Center for Infectious Disease"/>
            <person name="Wu L."/>
            <person name="Ma J."/>
        </authorList>
    </citation>
    <scope>NUCLEOTIDE SEQUENCE [LARGE SCALE GENOMIC DNA]</scope>
    <source>
        <strain evidence="3">CECT 7131</strain>
    </source>
</reference>
<feature type="domain" description="Methyltransferase type 11" evidence="1">
    <location>
        <begin position="78"/>
        <end position="173"/>
    </location>
</feature>
<protein>
    <submittedName>
        <fullName evidence="2">Methyltransferase domain-containing protein</fullName>
    </submittedName>
</protein>
<name>A0ABT8ABE5_9PROT</name>